<keyword evidence="1" id="KW-0472">Membrane</keyword>
<proteinExistence type="predicted"/>
<accession>K1SDD1</accession>
<sequence>MLLTSGCISDMKTIILGVAYAALFFVLGTVIF</sequence>
<dbReference type="AlphaFoldDB" id="K1SDD1"/>
<feature type="transmembrane region" description="Helical" evidence="1">
    <location>
        <begin position="12"/>
        <end position="31"/>
    </location>
</feature>
<keyword evidence="1" id="KW-1133">Transmembrane helix</keyword>
<name>K1SDD1_9ZZZZ</name>
<reference evidence="2" key="1">
    <citation type="journal article" date="2013" name="Environ. Microbiol.">
        <title>Microbiota from the distal guts of lean and obese adolescents exhibit partial functional redundancy besides clear differences in community structure.</title>
        <authorList>
            <person name="Ferrer M."/>
            <person name="Ruiz A."/>
            <person name="Lanza F."/>
            <person name="Haange S.B."/>
            <person name="Oberbach A."/>
            <person name="Till H."/>
            <person name="Bargiela R."/>
            <person name="Campoy C."/>
            <person name="Segura M.T."/>
            <person name="Richter M."/>
            <person name="von Bergen M."/>
            <person name="Seifert J."/>
            <person name="Suarez A."/>
        </authorList>
    </citation>
    <scope>NUCLEOTIDE SEQUENCE</scope>
</reference>
<evidence type="ECO:0000313" key="2">
    <source>
        <dbReference type="EMBL" id="EKC51660.1"/>
    </source>
</evidence>
<gene>
    <name evidence="2" type="ORF">LEA_17285</name>
</gene>
<organism evidence="2">
    <name type="scientific">human gut metagenome</name>
    <dbReference type="NCBI Taxonomy" id="408170"/>
    <lineage>
        <taxon>unclassified sequences</taxon>
        <taxon>metagenomes</taxon>
        <taxon>organismal metagenomes</taxon>
    </lineage>
</organism>
<evidence type="ECO:0000256" key="1">
    <source>
        <dbReference type="SAM" id="Phobius"/>
    </source>
</evidence>
<dbReference type="EMBL" id="AJWY01011829">
    <property type="protein sequence ID" value="EKC51660.1"/>
    <property type="molecule type" value="Genomic_DNA"/>
</dbReference>
<protein>
    <submittedName>
        <fullName evidence="2">Uncharacterized protein</fullName>
    </submittedName>
</protein>
<keyword evidence="1" id="KW-0812">Transmembrane</keyword>
<comment type="caution">
    <text evidence="2">The sequence shown here is derived from an EMBL/GenBank/DDBJ whole genome shotgun (WGS) entry which is preliminary data.</text>
</comment>